<dbReference type="AlphaFoldDB" id="A0AAX6MFB4"/>
<evidence type="ECO:0000313" key="2">
    <source>
        <dbReference type="EMBL" id="KAK6950881.1"/>
    </source>
</evidence>
<gene>
    <name evidence="2" type="ORF">Daesc_007409</name>
</gene>
<reference evidence="2 3" key="1">
    <citation type="journal article" date="2024" name="Front Chem Biol">
        <title>Unveiling the potential of Daldinia eschscholtzii MFLUCC 19-0629 through bioactivity and bioinformatics studies for enhanced sustainable agriculture production.</title>
        <authorList>
            <person name="Brooks S."/>
            <person name="Weaver J.A."/>
            <person name="Klomchit A."/>
            <person name="Alharthi S.A."/>
            <person name="Onlamun T."/>
            <person name="Nurani R."/>
            <person name="Vong T.K."/>
            <person name="Alberti F."/>
            <person name="Greco C."/>
        </authorList>
    </citation>
    <scope>NUCLEOTIDE SEQUENCE [LARGE SCALE GENOMIC DNA]</scope>
    <source>
        <strain evidence="2">MFLUCC 19-0629</strain>
    </source>
</reference>
<organism evidence="2 3">
    <name type="scientific">Daldinia eschscholtzii</name>
    <dbReference type="NCBI Taxonomy" id="292717"/>
    <lineage>
        <taxon>Eukaryota</taxon>
        <taxon>Fungi</taxon>
        <taxon>Dikarya</taxon>
        <taxon>Ascomycota</taxon>
        <taxon>Pezizomycotina</taxon>
        <taxon>Sordariomycetes</taxon>
        <taxon>Xylariomycetidae</taxon>
        <taxon>Xylariales</taxon>
        <taxon>Hypoxylaceae</taxon>
        <taxon>Daldinia</taxon>
    </lineage>
</organism>
<name>A0AAX6MFB4_9PEZI</name>
<sequence length="138" mass="15298">MAIAGLNATSFLWKSVPYPLPYLETAKYEVEVRPQNQAGLNSAAQAIASSSYFTISELDEGKNQDGPINPFNGTTILPSRPTNQPASKNGVNNNTAIAAGLLVPVFVILAIFGFVWMQRRQKKIIEEKRKQREELYID</sequence>
<keyword evidence="1" id="KW-1133">Transmembrane helix</keyword>
<keyword evidence="1" id="KW-0472">Membrane</keyword>
<keyword evidence="1" id="KW-0812">Transmembrane</keyword>
<keyword evidence="3" id="KW-1185">Reference proteome</keyword>
<evidence type="ECO:0000313" key="3">
    <source>
        <dbReference type="Proteomes" id="UP001369815"/>
    </source>
</evidence>
<accession>A0AAX6MFB4</accession>
<protein>
    <submittedName>
        <fullName evidence="2">Uncharacterized protein</fullName>
    </submittedName>
</protein>
<evidence type="ECO:0000256" key="1">
    <source>
        <dbReference type="SAM" id="Phobius"/>
    </source>
</evidence>
<proteinExistence type="predicted"/>
<dbReference type="EMBL" id="JBANMG010000007">
    <property type="protein sequence ID" value="KAK6950881.1"/>
    <property type="molecule type" value="Genomic_DNA"/>
</dbReference>
<comment type="caution">
    <text evidence="2">The sequence shown here is derived from an EMBL/GenBank/DDBJ whole genome shotgun (WGS) entry which is preliminary data.</text>
</comment>
<dbReference type="Proteomes" id="UP001369815">
    <property type="component" value="Unassembled WGS sequence"/>
</dbReference>
<feature type="transmembrane region" description="Helical" evidence="1">
    <location>
        <begin position="96"/>
        <end position="117"/>
    </location>
</feature>